<reference evidence="2 3" key="1">
    <citation type="journal article" date="2023" name="Commun. Biol.">
        <title>Reorganization of the ancestral sex-determining regions during the evolution of trioecy in Pleodorina starrii.</title>
        <authorList>
            <person name="Takahashi K."/>
            <person name="Suzuki S."/>
            <person name="Kawai-Toyooka H."/>
            <person name="Yamamoto K."/>
            <person name="Hamaji T."/>
            <person name="Ootsuki R."/>
            <person name="Yamaguchi H."/>
            <person name="Kawachi M."/>
            <person name="Higashiyama T."/>
            <person name="Nozaki H."/>
        </authorList>
    </citation>
    <scope>NUCLEOTIDE SEQUENCE [LARGE SCALE GENOMIC DNA]</scope>
    <source>
        <strain evidence="2 3">NIES-4479</strain>
    </source>
</reference>
<comment type="caution">
    <text evidence="2">The sequence shown here is derived from an EMBL/GenBank/DDBJ whole genome shotgun (WGS) entry which is preliminary data.</text>
</comment>
<dbReference type="Proteomes" id="UP001165080">
    <property type="component" value="Unassembled WGS sequence"/>
</dbReference>
<feature type="compositionally biased region" description="Polar residues" evidence="1">
    <location>
        <begin position="30"/>
        <end position="39"/>
    </location>
</feature>
<evidence type="ECO:0000256" key="1">
    <source>
        <dbReference type="SAM" id="MobiDB-lite"/>
    </source>
</evidence>
<proteinExistence type="predicted"/>
<dbReference type="AlphaFoldDB" id="A0A9W6F6N4"/>
<evidence type="ECO:0000313" key="2">
    <source>
        <dbReference type="EMBL" id="GLC58452.1"/>
    </source>
</evidence>
<protein>
    <submittedName>
        <fullName evidence="2">Uncharacterized protein</fullName>
    </submittedName>
</protein>
<keyword evidence="3" id="KW-1185">Reference proteome</keyword>
<feature type="compositionally biased region" description="Polar residues" evidence="1">
    <location>
        <begin position="50"/>
        <end position="72"/>
    </location>
</feature>
<feature type="region of interest" description="Disordered" evidence="1">
    <location>
        <begin position="267"/>
        <end position="296"/>
    </location>
</feature>
<dbReference type="OrthoDB" id="532944at2759"/>
<dbReference type="EMBL" id="BRXU01000022">
    <property type="protein sequence ID" value="GLC58452.1"/>
    <property type="molecule type" value="Genomic_DNA"/>
</dbReference>
<sequence length="296" mass="30277">MLSWKDDDDAFAKRSPLSKAGSLARPGSSFEAQRTTTSRKSVEVPVALFTNRSGEPTTLSPTNSLQKTNSQLRGPGYAAEGTIGSEGWWHHMDHSQMNEAPVDGATATGQAKAGFCLPYNLTGQKQTLWADETPAAAAPSPASPVPAAPAPAVAAAAEATPAAPAPAAAAPVAPAPAAATGGDGSAVTQQNAATTGWWVHMDNSILNQPAETGPLAPGAVRKGERVMGGGFTPQFSVAGGNRYGSIFPEETQQQQQPGDAQVLEQKVASWTPFCGPQGGSATGDDDWSNFASAPKA</sequence>
<feature type="region of interest" description="Disordered" evidence="1">
    <location>
        <begin position="1"/>
        <end position="75"/>
    </location>
</feature>
<organism evidence="2 3">
    <name type="scientific">Pleodorina starrii</name>
    <dbReference type="NCBI Taxonomy" id="330485"/>
    <lineage>
        <taxon>Eukaryota</taxon>
        <taxon>Viridiplantae</taxon>
        <taxon>Chlorophyta</taxon>
        <taxon>core chlorophytes</taxon>
        <taxon>Chlorophyceae</taxon>
        <taxon>CS clade</taxon>
        <taxon>Chlamydomonadales</taxon>
        <taxon>Volvocaceae</taxon>
        <taxon>Pleodorina</taxon>
    </lineage>
</organism>
<accession>A0A9W6F6N4</accession>
<evidence type="ECO:0000313" key="3">
    <source>
        <dbReference type="Proteomes" id="UP001165080"/>
    </source>
</evidence>
<name>A0A9W6F6N4_9CHLO</name>
<gene>
    <name evidence="2" type="primary">PLEST011969</name>
    <name evidence="2" type="ORF">PLESTB_001360500</name>
</gene>